<comment type="caution">
    <text evidence="3">The sequence shown here is derived from an EMBL/GenBank/DDBJ whole genome shotgun (WGS) entry which is preliminary data.</text>
</comment>
<accession>A0ABQ8S8Z2</accession>
<dbReference type="EMBL" id="JAJSOF020000031">
    <property type="protein sequence ID" value="KAJ4430542.1"/>
    <property type="molecule type" value="Genomic_DNA"/>
</dbReference>
<feature type="region of interest" description="Disordered" evidence="1">
    <location>
        <begin position="240"/>
        <end position="274"/>
    </location>
</feature>
<keyword evidence="4" id="KW-1185">Reference proteome</keyword>
<proteinExistence type="predicted"/>
<dbReference type="PANTHER" id="PTHR19303:SF74">
    <property type="entry name" value="POGO TRANSPOSABLE ELEMENT WITH KRAB DOMAIN"/>
    <property type="match status" value="1"/>
</dbReference>
<feature type="domain" description="DDE-1" evidence="2">
    <location>
        <begin position="29"/>
        <end position="134"/>
    </location>
</feature>
<evidence type="ECO:0000256" key="1">
    <source>
        <dbReference type="SAM" id="MobiDB-lite"/>
    </source>
</evidence>
<organism evidence="3 4">
    <name type="scientific">Periplaneta americana</name>
    <name type="common">American cockroach</name>
    <name type="synonym">Blatta americana</name>
    <dbReference type="NCBI Taxonomy" id="6978"/>
    <lineage>
        <taxon>Eukaryota</taxon>
        <taxon>Metazoa</taxon>
        <taxon>Ecdysozoa</taxon>
        <taxon>Arthropoda</taxon>
        <taxon>Hexapoda</taxon>
        <taxon>Insecta</taxon>
        <taxon>Pterygota</taxon>
        <taxon>Neoptera</taxon>
        <taxon>Polyneoptera</taxon>
        <taxon>Dictyoptera</taxon>
        <taxon>Blattodea</taxon>
        <taxon>Blattoidea</taxon>
        <taxon>Blattidae</taxon>
        <taxon>Blattinae</taxon>
        <taxon>Periplaneta</taxon>
    </lineage>
</organism>
<dbReference type="Proteomes" id="UP001148838">
    <property type="component" value="Unassembled WGS sequence"/>
</dbReference>
<sequence length="288" mass="32289">MSPSGIFIPPLTIFPRKNFDLLLARGVPPGSIFRCQQSGWISSEAFLDWFDHFVSATKPSESDPVLLILDGHFSHTRNLELINRARECHVTIICLPPHTTHKLQPLDKTFMGPFKHYYDEEIRLWQLQNNRAVTHYEVSELIGKAYLKAQTGEIALKGFKATGLYPVNRNIFQDIDFDAAEEEEENSQGLQSAEPSITVELSPTALTTSNNDVSVSLRSPYKQHLEESINKGAKRKLLQNAQMSKKVAKKDRKTGNKSSTTSTNARNAVKQAEDSTCAYCSGKFSDDV</sequence>
<dbReference type="Pfam" id="PF03184">
    <property type="entry name" value="DDE_1"/>
    <property type="match status" value="1"/>
</dbReference>
<dbReference type="InterPro" id="IPR050863">
    <property type="entry name" value="CenT-Element_Derived"/>
</dbReference>
<gene>
    <name evidence="3" type="ORF">ANN_19130</name>
</gene>
<evidence type="ECO:0000259" key="2">
    <source>
        <dbReference type="Pfam" id="PF03184"/>
    </source>
</evidence>
<reference evidence="3 4" key="1">
    <citation type="journal article" date="2022" name="Allergy">
        <title>Genome assembly and annotation of Periplaneta americana reveal a comprehensive cockroach allergen profile.</title>
        <authorList>
            <person name="Wang L."/>
            <person name="Xiong Q."/>
            <person name="Saelim N."/>
            <person name="Wang L."/>
            <person name="Nong W."/>
            <person name="Wan A.T."/>
            <person name="Shi M."/>
            <person name="Liu X."/>
            <person name="Cao Q."/>
            <person name="Hui J.H.L."/>
            <person name="Sookrung N."/>
            <person name="Leung T.F."/>
            <person name="Tungtrongchitr A."/>
            <person name="Tsui S.K.W."/>
        </authorList>
    </citation>
    <scope>NUCLEOTIDE SEQUENCE [LARGE SCALE GENOMIC DNA]</scope>
    <source>
        <strain evidence="3">PWHHKU_190912</strain>
    </source>
</reference>
<evidence type="ECO:0000313" key="4">
    <source>
        <dbReference type="Proteomes" id="UP001148838"/>
    </source>
</evidence>
<protein>
    <recommendedName>
        <fullName evidence="2">DDE-1 domain-containing protein</fullName>
    </recommendedName>
</protein>
<evidence type="ECO:0000313" key="3">
    <source>
        <dbReference type="EMBL" id="KAJ4430542.1"/>
    </source>
</evidence>
<name>A0ABQ8S8Z2_PERAM</name>
<dbReference type="InterPro" id="IPR004875">
    <property type="entry name" value="DDE_SF_endonuclease_dom"/>
</dbReference>
<dbReference type="PANTHER" id="PTHR19303">
    <property type="entry name" value="TRANSPOSON"/>
    <property type="match status" value="1"/>
</dbReference>